<dbReference type="GO" id="GO:0005886">
    <property type="term" value="C:plasma membrane"/>
    <property type="evidence" value="ECO:0007669"/>
    <property type="project" value="UniProtKB-SubCell"/>
</dbReference>
<proteinExistence type="predicted"/>
<feature type="transmembrane region" description="Helical" evidence="6">
    <location>
        <begin position="141"/>
        <end position="159"/>
    </location>
</feature>
<feature type="transmembrane region" description="Helical" evidence="6">
    <location>
        <begin position="166"/>
        <end position="184"/>
    </location>
</feature>
<dbReference type="AlphaFoldDB" id="A0A3M8DGT5"/>
<dbReference type="InterPro" id="IPR003740">
    <property type="entry name" value="YitT"/>
</dbReference>
<feature type="transmembrane region" description="Helical" evidence="6">
    <location>
        <begin position="6"/>
        <end position="24"/>
    </location>
</feature>
<dbReference type="OrthoDB" id="2602718at2"/>
<dbReference type="PANTHER" id="PTHR33545">
    <property type="entry name" value="UPF0750 MEMBRANE PROTEIN YITT-RELATED"/>
    <property type="match status" value="1"/>
</dbReference>
<organism evidence="7 8">
    <name type="scientific">Brevibacillus fluminis</name>
    <dbReference type="NCBI Taxonomy" id="511487"/>
    <lineage>
        <taxon>Bacteria</taxon>
        <taxon>Bacillati</taxon>
        <taxon>Bacillota</taxon>
        <taxon>Bacilli</taxon>
        <taxon>Bacillales</taxon>
        <taxon>Paenibacillaceae</taxon>
        <taxon>Brevibacillus</taxon>
    </lineage>
</organism>
<keyword evidence="4 6" id="KW-1133">Transmembrane helix</keyword>
<keyword evidence="5 6" id="KW-0472">Membrane</keyword>
<evidence type="ECO:0000256" key="1">
    <source>
        <dbReference type="ARBA" id="ARBA00004651"/>
    </source>
</evidence>
<protein>
    <submittedName>
        <fullName evidence="7">Membrane protein</fullName>
    </submittedName>
</protein>
<evidence type="ECO:0000256" key="4">
    <source>
        <dbReference type="ARBA" id="ARBA00022989"/>
    </source>
</evidence>
<comment type="caution">
    <text evidence="7">The sequence shown here is derived from an EMBL/GenBank/DDBJ whole genome shotgun (WGS) entry which is preliminary data.</text>
</comment>
<comment type="subcellular location">
    <subcellularLocation>
        <location evidence="1">Cell membrane</location>
        <topology evidence="1">Multi-pass membrane protein</topology>
    </subcellularLocation>
</comment>
<keyword evidence="2" id="KW-1003">Cell membrane</keyword>
<evidence type="ECO:0000256" key="5">
    <source>
        <dbReference type="ARBA" id="ARBA00023136"/>
    </source>
</evidence>
<feature type="transmembrane region" description="Helical" evidence="6">
    <location>
        <begin position="44"/>
        <end position="65"/>
    </location>
</feature>
<evidence type="ECO:0000256" key="3">
    <source>
        <dbReference type="ARBA" id="ARBA00022692"/>
    </source>
</evidence>
<accession>A0A3M8DGT5</accession>
<dbReference type="Pfam" id="PF02588">
    <property type="entry name" value="YitT_membrane"/>
    <property type="match status" value="1"/>
</dbReference>
<sequence length="194" mass="20963">MIFEKVIAIVAGSFLIGIGVNGFLVPHHLMDGGMIGVGLLAKYYFGLAPGGIMLLTSLPIYGLVFCYDRFLFYRSFHGMLLSSFFIDWLSFLREAMPTSLATASVVGGALIGIGVGTMLAYHSNTGGTDLLAQFLSRRNKLPVALLIFLIDGVIVAFSLEAIGLKRMLFSLITIASVAIATHYFSQIGPEPYLE</sequence>
<evidence type="ECO:0000256" key="2">
    <source>
        <dbReference type="ARBA" id="ARBA00022475"/>
    </source>
</evidence>
<evidence type="ECO:0000313" key="8">
    <source>
        <dbReference type="Proteomes" id="UP000271031"/>
    </source>
</evidence>
<reference evidence="7 8" key="1">
    <citation type="submission" date="2018-10" db="EMBL/GenBank/DDBJ databases">
        <title>Phylogenomics of Brevibacillus.</title>
        <authorList>
            <person name="Dunlap C."/>
        </authorList>
    </citation>
    <scope>NUCLEOTIDE SEQUENCE [LARGE SCALE GENOMIC DNA]</scope>
    <source>
        <strain evidence="7 8">JCM 15716</strain>
    </source>
</reference>
<evidence type="ECO:0000256" key="6">
    <source>
        <dbReference type="SAM" id="Phobius"/>
    </source>
</evidence>
<dbReference type="Proteomes" id="UP000271031">
    <property type="component" value="Unassembled WGS sequence"/>
</dbReference>
<keyword evidence="3 6" id="KW-0812">Transmembrane</keyword>
<dbReference type="PANTHER" id="PTHR33545:SF5">
    <property type="entry name" value="UPF0750 MEMBRANE PROTEIN YITT"/>
    <property type="match status" value="1"/>
</dbReference>
<name>A0A3M8DGT5_9BACL</name>
<keyword evidence="8" id="KW-1185">Reference proteome</keyword>
<feature type="transmembrane region" description="Helical" evidence="6">
    <location>
        <begin position="99"/>
        <end position="121"/>
    </location>
</feature>
<dbReference type="InterPro" id="IPR051461">
    <property type="entry name" value="UPF0750_membrane"/>
</dbReference>
<dbReference type="RefSeq" id="WP_122918897.1">
    <property type="nucleotide sequence ID" value="NZ_RHHQ01000012.1"/>
</dbReference>
<evidence type="ECO:0000313" key="7">
    <source>
        <dbReference type="EMBL" id="RNB87198.1"/>
    </source>
</evidence>
<dbReference type="EMBL" id="RHHQ01000012">
    <property type="protein sequence ID" value="RNB87198.1"/>
    <property type="molecule type" value="Genomic_DNA"/>
</dbReference>
<gene>
    <name evidence="7" type="ORF">EDM56_16090</name>
</gene>